<dbReference type="PANTHER" id="PTHR47685:SF1">
    <property type="entry name" value="MAGNESIUM TRANSPORT PROTEIN CORA"/>
    <property type="match status" value="1"/>
</dbReference>
<evidence type="ECO:0000256" key="10">
    <source>
        <dbReference type="ARBA" id="ARBA00023065"/>
    </source>
</evidence>
<dbReference type="NCBIfam" id="TIGR00383">
    <property type="entry name" value="corA"/>
    <property type="match status" value="1"/>
</dbReference>
<keyword evidence="8 13" id="KW-0460">Magnesium</keyword>
<dbReference type="PANTHER" id="PTHR47685">
    <property type="entry name" value="MAGNESIUM TRANSPORT PROTEIN CORA"/>
    <property type="match status" value="1"/>
</dbReference>
<evidence type="ECO:0000256" key="3">
    <source>
        <dbReference type="ARBA" id="ARBA00019439"/>
    </source>
</evidence>
<dbReference type="STRING" id="1631249.BQ8794_30177"/>
<evidence type="ECO:0000256" key="1">
    <source>
        <dbReference type="ARBA" id="ARBA00004429"/>
    </source>
</evidence>
<dbReference type="GO" id="GO:0005886">
    <property type="term" value="C:plasma membrane"/>
    <property type="evidence" value="ECO:0007669"/>
    <property type="project" value="UniProtKB-SubCell"/>
</dbReference>
<organism evidence="14 15">
    <name type="scientific">Mesorhizobium prunaredense</name>
    <dbReference type="NCBI Taxonomy" id="1631249"/>
    <lineage>
        <taxon>Bacteria</taxon>
        <taxon>Pseudomonadati</taxon>
        <taxon>Pseudomonadota</taxon>
        <taxon>Alphaproteobacteria</taxon>
        <taxon>Hyphomicrobiales</taxon>
        <taxon>Phyllobacteriaceae</taxon>
        <taxon>Mesorhizobium</taxon>
    </lineage>
</organism>
<dbReference type="Pfam" id="PF01544">
    <property type="entry name" value="CorA"/>
    <property type="match status" value="1"/>
</dbReference>
<evidence type="ECO:0000256" key="9">
    <source>
        <dbReference type="ARBA" id="ARBA00022989"/>
    </source>
</evidence>
<dbReference type="Proteomes" id="UP000188388">
    <property type="component" value="Unassembled WGS sequence"/>
</dbReference>
<keyword evidence="7 13" id="KW-0812">Transmembrane</keyword>
<evidence type="ECO:0000256" key="4">
    <source>
        <dbReference type="ARBA" id="ARBA00022448"/>
    </source>
</evidence>
<dbReference type="InterPro" id="IPR045861">
    <property type="entry name" value="CorA_cytoplasmic_dom"/>
</dbReference>
<dbReference type="FunFam" id="1.20.58.340:FF:000001">
    <property type="entry name" value="Magnesium transport protein CorA"/>
    <property type="match status" value="1"/>
</dbReference>
<comment type="subcellular location">
    <subcellularLocation>
        <location evidence="1">Cell inner membrane</location>
        <topology evidence="1">Multi-pass membrane protein</topology>
    </subcellularLocation>
    <subcellularLocation>
        <location evidence="13">Membrane</location>
        <topology evidence="13">Multi-pass membrane protein</topology>
    </subcellularLocation>
</comment>
<evidence type="ECO:0000256" key="11">
    <source>
        <dbReference type="ARBA" id="ARBA00023136"/>
    </source>
</evidence>
<dbReference type="GO" id="GO:0015087">
    <property type="term" value="F:cobalt ion transmembrane transporter activity"/>
    <property type="evidence" value="ECO:0007669"/>
    <property type="project" value="UniProtKB-UniRule"/>
</dbReference>
<keyword evidence="6" id="KW-0997">Cell inner membrane</keyword>
<dbReference type="CDD" id="cd12837">
    <property type="entry name" value="EcCorA-like_u1"/>
    <property type="match status" value="1"/>
</dbReference>
<evidence type="ECO:0000313" key="15">
    <source>
        <dbReference type="Proteomes" id="UP000188388"/>
    </source>
</evidence>
<keyword evidence="9 13" id="KW-1133">Transmembrane helix</keyword>
<comment type="similarity">
    <text evidence="2 13">Belongs to the CorA metal ion transporter (MIT) (TC 1.A.35) family.</text>
</comment>
<comment type="function">
    <text evidence="13">Mediates influx of magnesium ions.</text>
</comment>
<dbReference type="InterPro" id="IPR045863">
    <property type="entry name" value="CorA_TM1_TM2"/>
</dbReference>
<evidence type="ECO:0000256" key="8">
    <source>
        <dbReference type="ARBA" id="ARBA00022842"/>
    </source>
</evidence>
<comment type="catalytic activity">
    <reaction evidence="12">
        <text>Mg(2+)(in) = Mg(2+)(out)</text>
        <dbReference type="Rhea" id="RHEA:29827"/>
        <dbReference type="ChEBI" id="CHEBI:18420"/>
    </reaction>
</comment>
<dbReference type="InterPro" id="IPR002523">
    <property type="entry name" value="MgTranspt_CorA/ZnTranspt_ZntB"/>
</dbReference>
<evidence type="ECO:0000313" key="14">
    <source>
        <dbReference type="EMBL" id="SIT56728.1"/>
    </source>
</evidence>
<keyword evidence="15" id="KW-1185">Reference proteome</keyword>
<name>A0A1R3VA20_9HYPH</name>
<keyword evidence="11 13" id="KW-0472">Membrane</keyword>
<evidence type="ECO:0000256" key="2">
    <source>
        <dbReference type="ARBA" id="ARBA00009765"/>
    </source>
</evidence>
<dbReference type="InterPro" id="IPR004488">
    <property type="entry name" value="Mg/Co-transport_prot_CorA"/>
</dbReference>
<feature type="transmembrane region" description="Helical" evidence="13">
    <location>
        <begin position="298"/>
        <end position="318"/>
    </location>
</feature>
<dbReference type="Gene3D" id="3.30.460.20">
    <property type="entry name" value="CorA soluble domain-like"/>
    <property type="match status" value="1"/>
</dbReference>
<proteinExistence type="inferred from homology"/>
<evidence type="ECO:0000256" key="6">
    <source>
        <dbReference type="ARBA" id="ARBA00022519"/>
    </source>
</evidence>
<evidence type="ECO:0000256" key="12">
    <source>
        <dbReference type="ARBA" id="ARBA00034269"/>
    </source>
</evidence>
<dbReference type="Gene3D" id="1.20.58.340">
    <property type="entry name" value="Magnesium transport protein CorA, transmembrane region"/>
    <property type="match status" value="2"/>
</dbReference>
<dbReference type="GO" id="GO:0015095">
    <property type="term" value="F:magnesium ion transmembrane transporter activity"/>
    <property type="evidence" value="ECO:0007669"/>
    <property type="project" value="UniProtKB-UniRule"/>
</dbReference>
<gene>
    <name evidence="13" type="primary">corA</name>
    <name evidence="14" type="ORF">BQ8794_30177</name>
</gene>
<dbReference type="GO" id="GO:0015099">
    <property type="term" value="F:nickel cation transmembrane transporter activity"/>
    <property type="evidence" value="ECO:0007669"/>
    <property type="project" value="TreeGrafter"/>
</dbReference>
<dbReference type="SUPFAM" id="SSF144083">
    <property type="entry name" value="Magnesium transport protein CorA, transmembrane region"/>
    <property type="match status" value="1"/>
</dbReference>
<dbReference type="SUPFAM" id="SSF143865">
    <property type="entry name" value="CorA soluble domain-like"/>
    <property type="match status" value="1"/>
</dbReference>
<dbReference type="AlphaFoldDB" id="A0A1R3VA20"/>
<dbReference type="InterPro" id="IPR050829">
    <property type="entry name" value="CorA_MIT"/>
</dbReference>
<keyword evidence="4 13" id="KW-0813">Transport</keyword>
<keyword evidence="5 13" id="KW-1003">Cell membrane</keyword>
<feature type="transmembrane region" description="Helical" evidence="13">
    <location>
        <begin position="262"/>
        <end position="286"/>
    </location>
</feature>
<keyword evidence="10 13" id="KW-0406">Ion transport</keyword>
<protein>
    <recommendedName>
        <fullName evidence="3 13">Magnesium transport protein CorA</fullName>
    </recommendedName>
</protein>
<accession>A0A1R3VA20</accession>
<evidence type="ECO:0000256" key="13">
    <source>
        <dbReference type="RuleBase" id="RU362010"/>
    </source>
</evidence>
<reference evidence="15" key="1">
    <citation type="submission" date="2017-01" db="EMBL/GenBank/DDBJ databases">
        <authorList>
            <person name="Brunel B."/>
        </authorList>
    </citation>
    <scope>NUCLEOTIDE SEQUENCE [LARGE SCALE GENOMIC DNA]</scope>
</reference>
<sequence length="324" mass="36332">MIKAFVVDNDRLRLADDLLANSDQVVWADLVNPTKEEEAAIEAWLGVAIPTREEMEEIEISSRLYVEDGAYFMTAILPAQTEADDPLMSPVTFVLAGNRLITVRYHEPKAFKTFPQRAEKVATGCTSGDTILIGLLEAIVDRLADILERAGRDIETISRDIFQPSSTKASKRNRDFQELLKAIGRKEDIASSIRDSLISLQRLAGFLTHASTQTKMSKDIRARIKTLSRDVLSLADHATFLSQKINFLLDATLGMISIEQNAIIKIFSVAAVIFLPPTLVASIYGMNFNVMPELTWNFGYPFAIGLMILSAILPFWYFRRRGWL</sequence>
<evidence type="ECO:0000256" key="7">
    <source>
        <dbReference type="ARBA" id="ARBA00022692"/>
    </source>
</evidence>
<dbReference type="RefSeq" id="WP_077380003.1">
    <property type="nucleotide sequence ID" value="NZ_FTPD01000023.1"/>
</dbReference>
<evidence type="ECO:0000256" key="5">
    <source>
        <dbReference type="ARBA" id="ARBA00022475"/>
    </source>
</evidence>
<dbReference type="EMBL" id="FTPD01000023">
    <property type="protein sequence ID" value="SIT56728.1"/>
    <property type="molecule type" value="Genomic_DNA"/>
</dbReference>